<dbReference type="SUPFAM" id="SSF56300">
    <property type="entry name" value="Metallo-dependent phosphatases"/>
    <property type="match status" value="1"/>
</dbReference>
<keyword evidence="3" id="KW-0808">Transferase</keyword>
<dbReference type="Pfam" id="PF13671">
    <property type="entry name" value="AAA_33"/>
    <property type="match status" value="1"/>
</dbReference>
<dbReference type="InterPro" id="IPR041780">
    <property type="entry name" value="MPP_PrpE-like"/>
</dbReference>
<dbReference type="SUPFAM" id="SSF56091">
    <property type="entry name" value="DNA ligase/mRNA capping enzyme, catalytic domain"/>
    <property type="match status" value="1"/>
</dbReference>
<protein>
    <submittedName>
        <fullName evidence="3">Polynucleotide kinase-phosphatase</fullName>
    </submittedName>
</protein>
<dbReference type="AlphaFoldDB" id="A0A5C6XDR7"/>
<dbReference type="InterPro" id="IPR004843">
    <property type="entry name" value="Calcineurin-like_PHP"/>
</dbReference>
<dbReference type="Proteomes" id="UP000321046">
    <property type="component" value="Unassembled WGS sequence"/>
</dbReference>
<organism evidence="3 4">
    <name type="scientific">Lujinxingia vulgaris</name>
    <dbReference type="NCBI Taxonomy" id="2600176"/>
    <lineage>
        <taxon>Bacteria</taxon>
        <taxon>Deltaproteobacteria</taxon>
        <taxon>Bradymonadales</taxon>
        <taxon>Lujinxingiaceae</taxon>
        <taxon>Lujinxingia</taxon>
    </lineage>
</organism>
<dbReference type="Gene3D" id="3.40.50.300">
    <property type="entry name" value="P-loop containing nucleotide triphosphate hydrolases"/>
    <property type="match status" value="1"/>
</dbReference>
<sequence>MEIPELALVVLIGSSGAGKSTFAATHFKATEVLSSDRCRALVSDEESNLDATDDAFEVLHVILEKRLKRGLLTVIDATNVKPFARRSLVTMARKYHVLPVAIVLDLPEKVCRARNAARRDRNFGDHVITHQRRDLKRSLKRLGKEGFRIIHTLRSPEEVDAFEIERRPVWSDRRDERGPFDIIGDVHGCCTELEELLERLGYTWVASAEGREAHDSTYSKVWSHPEGRRAVFVGDLIDRGPRSLEALDLARQMVAAGSALCVPGNHEDKFRKYLMGRKVTLRHGLEKTVAELEALPENVRGDYRDAVRGFIESLVSHVVLDDGNLVVAHAGLKEEMHGRASGKVRSFALYGDTDGALDELGLPVRRDWAADYKGEATVVYGHTPVPQAQWLNRTINIDTGCVFGGELTALRYPERELVSVAAQRVYAEPIRPIAENARAGDVALLSAQHHADQVLDLEDFSGRMRIETALQRSITIDEGQSAAALEVISRFAVHPKWLVYLPPTMSPTETSRREGYLESPEEAFAFYRKHGVEKVVCEEKHMGSRAIVVLCRDEDAVRERFGLSDVGLGTIYTRTGRAFFQDVEREQGLLSRVHNALSASGFWEDFETDWVCLDTELMPWSVKAQSLLESQYARVGAAGQASLSAAERALAQASERGIHVDALLARTGERAAMVASYREAYRQYCWPVEHLDDIRLAPFHIMATEGRTYFERSNLWHMEQIATYLTGSGGASMHPTRYRVVELQDEEQVREAIAWWDAMTAEGGEGMVIKPFDFISRDGRGRVVQPALKCRGREYLRIIYGPEYTTPAYLELLRKRGVGKKRSLAWREFALGLEALERFVRREPLRRVHECVFGVLALESEAVDPRL</sequence>
<dbReference type="Pfam" id="PF00149">
    <property type="entry name" value="Metallophos"/>
    <property type="match status" value="1"/>
</dbReference>
<dbReference type="GO" id="GO:0005737">
    <property type="term" value="C:cytoplasm"/>
    <property type="evidence" value="ECO:0007669"/>
    <property type="project" value="TreeGrafter"/>
</dbReference>
<evidence type="ECO:0000259" key="2">
    <source>
        <dbReference type="Pfam" id="PF16542"/>
    </source>
</evidence>
<dbReference type="Gene3D" id="3.60.21.10">
    <property type="match status" value="1"/>
</dbReference>
<dbReference type="InterPro" id="IPR050126">
    <property type="entry name" value="Ap4A_hydrolase"/>
</dbReference>
<dbReference type="InterPro" id="IPR024028">
    <property type="entry name" value="PNKP_bac"/>
</dbReference>
<dbReference type="InterPro" id="IPR027417">
    <property type="entry name" value="P-loop_NTPase"/>
</dbReference>
<reference evidence="3 4" key="1">
    <citation type="submission" date="2019-08" db="EMBL/GenBank/DDBJ databases">
        <title>Bradymonadales sp. TMQ2.</title>
        <authorList>
            <person name="Liang Q."/>
        </authorList>
    </citation>
    <scope>NUCLEOTIDE SEQUENCE [LARGE SCALE GENOMIC DNA]</scope>
    <source>
        <strain evidence="3 4">TMQ2</strain>
    </source>
</reference>
<proteinExistence type="predicted"/>
<evidence type="ECO:0000313" key="3">
    <source>
        <dbReference type="EMBL" id="TXD41293.1"/>
    </source>
</evidence>
<dbReference type="GO" id="GO:0016301">
    <property type="term" value="F:kinase activity"/>
    <property type="evidence" value="ECO:0007669"/>
    <property type="project" value="UniProtKB-KW"/>
</dbReference>
<dbReference type="PANTHER" id="PTHR42850:SF7">
    <property type="entry name" value="BIS(5'-NUCLEOSYL)-TETRAPHOSPHATASE PRPE [ASYMMETRICAL]"/>
    <property type="match status" value="1"/>
</dbReference>
<evidence type="ECO:0000259" key="1">
    <source>
        <dbReference type="Pfam" id="PF00149"/>
    </source>
</evidence>
<dbReference type="SUPFAM" id="SSF52540">
    <property type="entry name" value="P-loop containing nucleoside triphosphate hydrolases"/>
    <property type="match status" value="1"/>
</dbReference>
<dbReference type="EMBL" id="VOSL01000020">
    <property type="protein sequence ID" value="TXD41293.1"/>
    <property type="molecule type" value="Genomic_DNA"/>
</dbReference>
<dbReference type="GO" id="GO:0016791">
    <property type="term" value="F:phosphatase activity"/>
    <property type="evidence" value="ECO:0007669"/>
    <property type="project" value="TreeGrafter"/>
</dbReference>
<accession>A0A5C6XDR7</accession>
<keyword evidence="3" id="KW-0418">Kinase</keyword>
<feature type="domain" description="Calcineurin-like phosphoesterase" evidence="1">
    <location>
        <begin position="179"/>
        <end position="386"/>
    </location>
</feature>
<dbReference type="PANTHER" id="PTHR42850">
    <property type="entry name" value="METALLOPHOSPHOESTERASE"/>
    <property type="match status" value="1"/>
</dbReference>
<comment type="caution">
    <text evidence="3">The sequence shown here is derived from an EMBL/GenBank/DDBJ whole genome shotgun (WGS) entry which is preliminary data.</text>
</comment>
<dbReference type="InterPro" id="IPR032380">
    <property type="entry name" value="PNKP_ligase_dom"/>
</dbReference>
<feature type="domain" description="Polynucleotide kinase-phosphatase ligase" evidence="2">
    <location>
        <begin position="483"/>
        <end position="861"/>
    </location>
</feature>
<name>A0A5C6XDR7_9DELT</name>
<dbReference type="Pfam" id="PF16542">
    <property type="entry name" value="PNKP_ligase"/>
    <property type="match status" value="1"/>
</dbReference>
<dbReference type="InterPro" id="IPR029052">
    <property type="entry name" value="Metallo-depent_PP-like"/>
</dbReference>
<gene>
    <name evidence="3" type="ORF">FRC96_04570</name>
</gene>
<dbReference type="NCBIfam" id="TIGR04075">
    <property type="entry name" value="bacter_Pnkp"/>
    <property type="match status" value="1"/>
</dbReference>
<dbReference type="Gene3D" id="3.30.470.30">
    <property type="entry name" value="DNA ligase/mRNA capping enzyme"/>
    <property type="match status" value="2"/>
</dbReference>
<evidence type="ECO:0000313" key="4">
    <source>
        <dbReference type="Proteomes" id="UP000321046"/>
    </source>
</evidence>
<dbReference type="CDD" id="cd07423">
    <property type="entry name" value="MPP_Prp_like"/>
    <property type="match status" value="1"/>
</dbReference>
<dbReference type="OrthoDB" id="9807890at2"/>